<evidence type="ECO:0000313" key="2">
    <source>
        <dbReference type="Proteomes" id="UP000784294"/>
    </source>
</evidence>
<reference evidence="1" key="1">
    <citation type="submission" date="2018-11" db="EMBL/GenBank/DDBJ databases">
        <authorList>
            <consortium name="Pathogen Informatics"/>
        </authorList>
    </citation>
    <scope>NUCLEOTIDE SEQUENCE</scope>
</reference>
<gene>
    <name evidence="1" type="ORF">PXEA_LOCUS27157</name>
</gene>
<name>A0A448XCS4_9PLAT</name>
<accession>A0A448XCS4</accession>
<organism evidence="1 2">
    <name type="scientific">Protopolystoma xenopodis</name>
    <dbReference type="NCBI Taxonomy" id="117903"/>
    <lineage>
        <taxon>Eukaryota</taxon>
        <taxon>Metazoa</taxon>
        <taxon>Spiralia</taxon>
        <taxon>Lophotrochozoa</taxon>
        <taxon>Platyhelminthes</taxon>
        <taxon>Monogenea</taxon>
        <taxon>Polyopisthocotylea</taxon>
        <taxon>Polystomatidea</taxon>
        <taxon>Polystomatidae</taxon>
        <taxon>Protopolystoma</taxon>
    </lineage>
</organism>
<evidence type="ECO:0000313" key="1">
    <source>
        <dbReference type="EMBL" id="VEL33717.1"/>
    </source>
</evidence>
<dbReference type="EMBL" id="CAAALY010246279">
    <property type="protein sequence ID" value="VEL33717.1"/>
    <property type="molecule type" value="Genomic_DNA"/>
</dbReference>
<dbReference type="OrthoDB" id="5317514at2759"/>
<protein>
    <submittedName>
        <fullName evidence="1">Uncharacterized protein</fullName>
    </submittedName>
</protein>
<proteinExistence type="predicted"/>
<dbReference type="Proteomes" id="UP000784294">
    <property type="component" value="Unassembled WGS sequence"/>
</dbReference>
<comment type="caution">
    <text evidence="1">The sequence shown here is derived from an EMBL/GenBank/DDBJ whole genome shotgun (WGS) entry which is preliminary data.</text>
</comment>
<sequence length="130" mass="14940">MITLQILKLISHFRVEFYSFPSLLAPCSFQLIQCGRESVHLRPPICAAYICHVNQLVKNRPVTLALTGWLSARTLFDRHFTDVEVSSCLPLYPSYNCRFTVTSFWSTNCYFLSRDPEVKYYMSDSALGSV</sequence>
<dbReference type="AlphaFoldDB" id="A0A448XCS4"/>
<keyword evidence="2" id="KW-1185">Reference proteome</keyword>